<gene>
    <name evidence="2" type="ORF">I2456_04825</name>
    <name evidence="1" type="ORF">MKUB_07830</name>
</gene>
<protein>
    <recommendedName>
        <fullName evidence="5">Nitroreductase family deazaflavin-dependent oxidoreductase</fullName>
    </recommendedName>
</protein>
<evidence type="ECO:0000313" key="3">
    <source>
        <dbReference type="Proteomes" id="UP000465306"/>
    </source>
</evidence>
<dbReference type="Proteomes" id="UP000663583">
    <property type="component" value="Chromosome"/>
</dbReference>
<dbReference type="InterPro" id="IPR012349">
    <property type="entry name" value="Split_barrel_FMN-bd"/>
</dbReference>
<sequence>MAQQHAVDVGHPPSALLRVVNPILGNLLRTPLAGPLRKQLMVLNFTGRKSGRQFSIPVSAHLIDGDLYALAGAGWKANFRDGAPVDVLHGGKTTRMRGELVTDRAQLPGLYLRCAQSYGPNRAQRLMGLKFREQRIPTHEEFAEAIERLKLAAVRFTPA</sequence>
<dbReference type="InterPro" id="IPR016791">
    <property type="entry name" value="Polyketide_synth_GrhN/RubW_prd"/>
</dbReference>
<dbReference type="Gene3D" id="2.30.110.10">
    <property type="entry name" value="Electron Transport, Fmn-binding Protein, Chain A"/>
    <property type="match status" value="1"/>
</dbReference>
<dbReference type="AlphaFoldDB" id="A0AAX1JEL2"/>
<evidence type="ECO:0008006" key="5">
    <source>
        <dbReference type="Google" id="ProtNLM"/>
    </source>
</evidence>
<name>A0AAX1JEL2_9MYCO</name>
<evidence type="ECO:0000313" key="2">
    <source>
        <dbReference type="EMBL" id="QPI38847.1"/>
    </source>
</evidence>
<evidence type="ECO:0000313" key="1">
    <source>
        <dbReference type="EMBL" id="GFG63293.1"/>
    </source>
</evidence>
<organism evidence="2 4">
    <name type="scientific">Mycobacterium kubicae</name>
    <dbReference type="NCBI Taxonomy" id="120959"/>
    <lineage>
        <taxon>Bacteria</taxon>
        <taxon>Bacillati</taxon>
        <taxon>Actinomycetota</taxon>
        <taxon>Actinomycetes</taxon>
        <taxon>Mycobacteriales</taxon>
        <taxon>Mycobacteriaceae</taxon>
        <taxon>Mycobacterium</taxon>
        <taxon>Mycobacterium simiae complex</taxon>
    </lineage>
</organism>
<dbReference type="EMBL" id="CP065047">
    <property type="protein sequence ID" value="QPI38847.1"/>
    <property type="molecule type" value="Genomic_DNA"/>
</dbReference>
<dbReference type="RefSeq" id="WP_085072864.1">
    <property type="nucleotide sequence ID" value="NZ_BLKU01000002.1"/>
</dbReference>
<dbReference type="KEGG" id="mku:I2456_04825"/>
<reference evidence="1" key="2">
    <citation type="submission" date="2020-02" db="EMBL/GenBank/DDBJ databases">
        <authorList>
            <person name="Matsumoto Y."/>
            <person name="Kinjo T."/>
            <person name="Motooka D."/>
            <person name="Nabeya D."/>
            <person name="Jung N."/>
            <person name="Uechi K."/>
            <person name="Horii T."/>
            <person name="Iida T."/>
            <person name="Fujita J."/>
            <person name="Nakamura S."/>
        </authorList>
    </citation>
    <scope>NUCLEOTIDE SEQUENCE</scope>
    <source>
        <strain evidence="1">JCM 13573</strain>
    </source>
</reference>
<evidence type="ECO:0000313" key="4">
    <source>
        <dbReference type="Proteomes" id="UP000663583"/>
    </source>
</evidence>
<accession>A0AAX1JEL2</accession>
<reference evidence="2" key="3">
    <citation type="submission" date="2020-11" db="EMBL/GenBank/DDBJ databases">
        <title>Intraspecies plasmid and genomic variation of Mycobacterium kubicae revealed by the complete genome sequences of two clinical isolates.</title>
        <authorList>
            <person name="Hendrix J.R."/>
            <person name="Epperson L.E."/>
            <person name="Honda J.R."/>
            <person name="Strong M."/>
        </authorList>
    </citation>
    <scope>NUCLEOTIDE SEQUENCE</scope>
    <source>
        <strain evidence="2">JCM 13573</strain>
    </source>
</reference>
<keyword evidence="3" id="KW-1185">Reference proteome</keyword>
<reference evidence="1 3" key="1">
    <citation type="journal article" date="2019" name="Emerg. Microbes Infect.">
        <title>Comprehensive subspecies identification of 175 nontuberculous mycobacteria species based on 7547 genomic profiles.</title>
        <authorList>
            <person name="Matsumoto Y."/>
            <person name="Kinjo T."/>
            <person name="Motooka D."/>
            <person name="Nabeya D."/>
            <person name="Jung N."/>
            <person name="Uechi K."/>
            <person name="Horii T."/>
            <person name="Iida T."/>
            <person name="Fujita J."/>
            <person name="Nakamura S."/>
        </authorList>
    </citation>
    <scope>NUCLEOTIDE SEQUENCE [LARGE SCALE GENOMIC DNA]</scope>
    <source>
        <strain evidence="1 3">JCM 13573</strain>
    </source>
</reference>
<dbReference type="Proteomes" id="UP000465306">
    <property type="component" value="Unassembled WGS sequence"/>
</dbReference>
<dbReference type="EMBL" id="BLKU01000002">
    <property type="protein sequence ID" value="GFG63293.1"/>
    <property type="molecule type" value="Genomic_DNA"/>
</dbReference>
<proteinExistence type="predicted"/>
<dbReference type="PIRSF" id="PIRSF021513">
    <property type="entry name" value="GrhN_RubW_prd"/>
    <property type="match status" value="1"/>
</dbReference>